<feature type="transmembrane region" description="Helical" evidence="6">
    <location>
        <begin position="157"/>
        <end position="174"/>
    </location>
</feature>
<evidence type="ECO:0000256" key="2">
    <source>
        <dbReference type="ARBA" id="ARBA00022622"/>
    </source>
</evidence>
<evidence type="ECO:0000256" key="4">
    <source>
        <dbReference type="ARBA" id="ARBA00023288"/>
    </source>
</evidence>
<keyword evidence="4" id="KW-0449">Lipoprotein</keyword>
<proteinExistence type="predicted"/>
<protein>
    <recommendedName>
        <fullName evidence="8">X8 domain-containing protein</fullName>
    </recommendedName>
</protein>
<keyword evidence="6" id="KW-1133">Transmembrane helix</keyword>
<evidence type="ECO:0000256" key="6">
    <source>
        <dbReference type="SAM" id="Phobius"/>
    </source>
</evidence>
<comment type="caution">
    <text evidence="9">The sequence shown here is derived from an EMBL/GenBank/DDBJ whole genome shotgun (WGS) entry which is preliminary data.</text>
</comment>
<evidence type="ECO:0000256" key="3">
    <source>
        <dbReference type="ARBA" id="ARBA00022729"/>
    </source>
</evidence>
<keyword evidence="2" id="KW-0325">Glycoprotein</keyword>
<dbReference type="Proteomes" id="UP000823674">
    <property type="component" value="Chromosome A07"/>
</dbReference>
<keyword evidence="10" id="KW-1185">Reference proteome</keyword>
<feature type="transmembrane region" description="Helical" evidence="6">
    <location>
        <begin position="267"/>
        <end position="289"/>
    </location>
</feature>
<evidence type="ECO:0000256" key="1">
    <source>
        <dbReference type="ARBA" id="ARBA00004609"/>
    </source>
</evidence>
<feature type="signal peptide" evidence="7">
    <location>
        <begin position="1"/>
        <end position="27"/>
    </location>
</feature>
<feature type="transmembrane region" description="Helical" evidence="6">
    <location>
        <begin position="226"/>
        <end position="247"/>
    </location>
</feature>
<keyword evidence="6" id="KW-0472">Membrane</keyword>
<feature type="region of interest" description="Disordered" evidence="5">
    <location>
        <begin position="125"/>
        <end position="147"/>
    </location>
</feature>
<evidence type="ECO:0000256" key="7">
    <source>
        <dbReference type="SAM" id="SignalP"/>
    </source>
</evidence>
<gene>
    <name evidence="9" type="primary">A07p030040.1_BraROA</name>
    <name evidence="9" type="ORF">IGI04_027579</name>
</gene>
<dbReference type="InterPro" id="IPR044788">
    <property type="entry name" value="X8_dom_prot"/>
</dbReference>
<comment type="subcellular location">
    <subcellularLocation>
        <location evidence="1">Cell membrane</location>
        <topology evidence="1">Lipid-anchor</topology>
        <topology evidence="1">GPI-anchor</topology>
    </subcellularLocation>
</comment>
<dbReference type="EMBL" id="JADBGQ010000009">
    <property type="protein sequence ID" value="KAG5379737.1"/>
    <property type="molecule type" value="Genomic_DNA"/>
</dbReference>
<feature type="chain" id="PRO_5046103807" description="X8 domain-containing protein" evidence="7">
    <location>
        <begin position="28"/>
        <end position="316"/>
    </location>
</feature>
<keyword evidence="6" id="KW-0812">Transmembrane</keyword>
<dbReference type="PANTHER" id="PTHR31044">
    <property type="entry name" value="BETA-1,3 GLUCANASE"/>
    <property type="match status" value="1"/>
</dbReference>
<evidence type="ECO:0000313" key="9">
    <source>
        <dbReference type="EMBL" id="KAG5379737.1"/>
    </source>
</evidence>
<dbReference type="Gene3D" id="1.20.58.1040">
    <property type="match status" value="1"/>
</dbReference>
<reference evidence="9 10" key="1">
    <citation type="submission" date="2021-03" db="EMBL/GenBank/DDBJ databases">
        <authorList>
            <person name="King G.J."/>
            <person name="Bancroft I."/>
            <person name="Baten A."/>
            <person name="Bloomfield J."/>
            <person name="Borpatragohain P."/>
            <person name="He Z."/>
            <person name="Irish N."/>
            <person name="Irwin J."/>
            <person name="Liu K."/>
            <person name="Mauleon R.P."/>
            <person name="Moore J."/>
            <person name="Morris R."/>
            <person name="Ostergaard L."/>
            <person name="Wang B."/>
            <person name="Wells R."/>
        </authorList>
    </citation>
    <scope>NUCLEOTIDE SEQUENCE [LARGE SCALE GENOMIC DNA]</scope>
    <source>
        <strain evidence="9">R-o-18</strain>
        <tissue evidence="9">Leaf</tissue>
    </source>
</reference>
<organism evidence="9 10">
    <name type="scientific">Brassica rapa subsp. trilocularis</name>
    <dbReference type="NCBI Taxonomy" id="1813537"/>
    <lineage>
        <taxon>Eukaryota</taxon>
        <taxon>Viridiplantae</taxon>
        <taxon>Streptophyta</taxon>
        <taxon>Embryophyta</taxon>
        <taxon>Tracheophyta</taxon>
        <taxon>Spermatophyta</taxon>
        <taxon>Magnoliopsida</taxon>
        <taxon>eudicotyledons</taxon>
        <taxon>Gunneridae</taxon>
        <taxon>Pentapetalae</taxon>
        <taxon>rosids</taxon>
        <taxon>malvids</taxon>
        <taxon>Brassicales</taxon>
        <taxon>Brassicaceae</taxon>
        <taxon>Brassiceae</taxon>
        <taxon>Brassica</taxon>
    </lineage>
</organism>
<keyword evidence="2" id="KW-0336">GPI-anchor</keyword>
<dbReference type="Pfam" id="PF07983">
    <property type="entry name" value="X8"/>
    <property type="match status" value="1"/>
</dbReference>
<sequence length="316" mass="34900">MTPPKCFHLYLSLLAATATVLIAVADAQAGGQVLQAELWCVAKNNAEDSSLQTAIDWACGQGGADCGPIQQGRACNDPTDIQKMASYVFNNYYLKNGLADDACNFNNNAALTSINPSQGTCRYPSSKRVSNGRVADDTSVGSGQADMSRGRRVSTTWILLVFSILMLLPVPCSAQQETLESGVHHGGFDRGNVVMRPSTLSIKSVIRGWLEKTFRKMTSLKNWRKTVLFVCVLALAVDPLFFFIPVIDSHKFCFTLDKKLGVAVCVLRTLIDVFYVIHFIFHCITELVAPRSRASLRGELVVHSKAIRKRLFFFYF</sequence>
<feature type="domain" description="X8" evidence="8">
    <location>
        <begin position="38"/>
        <end position="123"/>
    </location>
</feature>
<keyword evidence="3 7" id="KW-0732">Signal</keyword>
<dbReference type="InterPro" id="IPR012946">
    <property type="entry name" value="X8"/>
</dbReference>
<name>A0ABQ7L0G0_BRACM</name>
<dbReference type="PANTHER" id="PTHR31044:SF33">
    <property type="entry name" value="PLASMODESMATA CALLOSE-BINDING PROTEIN 5"/>
    <property type="match status" value="1"/>
</dbReference>
<evidence type="ECO:0000313" key="10">
    <source>
        <dbReference type="Proteomes" id="UP000823674"/>
    </source>
</evidence>
<dbReference type="SMART" id="SM00768">
    <property type="entry name" value="X8"/>
    <property type="match status" value="1"/>
</dbReference>
<evidence type="ECO:0000256" key="5">
    <source>
        <dbReference type="SAM" id="MobiDB-lite"/>
    </source>
</evidence>
<accession>A0ABQ7L0G0</accession>
<evidence type="ECO:0000259" key="8">
    <source>
        <dbReference type="SMART" id="SM00768"/>
    </source>
</evidence>